<comment type="caution">
    <text evidence="1">The sequence shown here is derived from an EMBL/GenBank/DDBJ whole genome shotgun (WGS) entry which is preliminary data.</text>
</comment>
<dbReference type="Proteomes" id="UP000006069">
    <property type="component" value="Unassembled WGS sequence"/>
</dbReference>
<gene>
    <name evidence="1" type="ORF">HMPREF9451_01226</name>
</gene>
<sequence>MDNSLIPRPEKGYVTVILIGNRKKLAYSIRFWVAAIAYGFSQRNQARSNLIQDSTKCSNACTSESNALSKANLAIPQSRDTP</sequence>
<reference evidence="1 2" key="1">
    <citation type="submission" date="2012-08" db="EMBL/GenBank/DDBJ databases">
        <title>The Genome Sequence of Slackia piriformis YIT 12062.</title>
        <authorList>
            <consortium name="The Broad Institute Genome Sequencing Platform"/>
            <person name="Earl A."/>
            <person name="Ward D."/>
            <person name="Feldgarden M."/>
            <person name="Gevers D."/>
            <person name="Morotomi M."/>
            <person name="Walker B."/>
            <person name="Young S.K."/>
            <person name="Zeng Q."/>
            <person name="Gargeya S."/>
            <person name="Fitzgerald M."/>
            <person name="Haas B."/>
            <person name="Abouelleil A."/>
            <person name="Alvarado L."/>
            <person name="Arachchi H.M."/>
            <person name="Berlin A.M."/>
            <person name="Chapman S.B."/>
            <person name="Goldberg J."/>
            <person name="Griggs A."/>
            <person name="Gujja S."/>
            <person name="Hansen M."/>
            <person name="Howarth C."/>
            <person name="Imamovic A."/>
            <person name="Larimer J."/>
            <person name="McCowen C."/>
            <person name="Montmayeur A."/>
            <person name="Murphy C."/>
            <person name="Neiman D."/>
            <person name="Pearson M."/>
            <person name="Priest M."/>
            <person name="Roberts A."/>
            <person name="Saif S."/>
            <person name="Shea T."/>
            <person name="Sisk P."/>
            <person name="Sykes S."/>
            <person name="Wortman J."/>
            <person name="Nusbaum C."/>
            <person name="Birren B."/>
        </authorList>
    </citation>
    <scope>NUCLEOTIDE SEQUENCE [LARGE SCALE GENOMIC DNA]</scope>
    <source>
        <strain evidence="1 2">YIT 12062</strain>
    </source>
</reference>
<dbReference type="AlphaFoldDB" id="K0Z8L1"/>
<dbReference type="InParanoid" id="K0Z8L1"/>
<proteinExistence type="predicted"/>
<evidence type="ECO:0000313" key="2">
    <source>
        <dbReference type="Proteomes" id="UP000006069"/>
    </source>
</evidence>
<protein>
    <submittedName>
        <fullName evidence="1">Uncharacterized protein</fullName>
    </submittedName>
</protein>
<dbReference type="HOGENOM" id="CLU_2556461_0_0_11"/>
<keyword evidence="2" id="KW-1185">Reference proteome</keyword>
<dbReference type="EMBL" id="ADMD01000007">
    <property type="protein sequence ID" value="EJZ83705.1"/>
    <property type="molecule type" value="Genomic_DNA"/>
</dbReference>
<organism evidence="1 2">
    <name type="scientific">Slackia piriformis YIT 12062</name>
    <dbReference type="NCBI Taxonomy" id="742818"/>
    <lineage>
        <taxon>Bacteria</taxon>
        <taxon>Bacillati</taxon>
        <taxon>Actinomycetota</taxon>
        <taxon>Coriobacteriia</taxon>
        <taxon>Eggerthellales</taxon>
        <taxon>Eggerthellaceae</taxon>
        <taxon>Slackia</taxon>
    </lineage>
</organism>
<name>K0Z8L1_9ACTN</name>
<accession>K0Z8L1</accession>
<evidence type="ECO:0000313" key="1">
    <source>
        <dbReference type="EMBL" id="EJZ83705.1"/>
    </source>
</evidence>